<evidence type="ECO:0000313" key="2">
    <source>
        <dbReference type="EMBL" id="KAG2091821.1"/>
    </source>
</evidence>
<evidence type="ECO:0000313" key="3">
    <source>
        <dbReference type="Proteomes" id="UP000823399"/>
    </source>
</evidence>
<reference evidence="2" key="1">
    <citation type="journal article" date="2020" name="New Phytol.">
        <title>Comparative genomics reveals dynamic genome evolution in host specialist ectomycorrhizal fungi.</title>
        <authorList>
            <person name="Lofgren L.A."/>
            <person name="Nguyen N.H."/>
            <person name="Vilgalys R."/>
            <person name="Ruytinx J."/>
            <person name="Liao H.L."/>
            <person name="Branco S."/>
            <person name="Kuo A."/>
            <person name="LaButti K."/>
            <person name="Lipzen A."/>
            <person name="Andreopoulos W."/>
            <person name="Pangilinan J."/>
            <person name="Riley R."/>
            <person name="Hundley H."/>
            <person name="Na H."/>
            <person name="Barry K."/>
            <person name="Grigoriev I.V."/>
            <person name="Stajich J.E."/>
            <person name="Kennedy P.G."/>
        </authorList>
    </citation>
    <scope>NUCLEOTIDE SEQUENCE</scope>
    <source>
        <strain evidence="2">FC423</strain>
    </source>
</reference>
<dbReference type="EMBL" id="JABBWM010000094">
    <property type="protein sequence ID" value="KAG2091821.1"/>
    <property type="molecule type" value="Genomic_DNA"/>
</dbReference>
<gene>
    <name evidence="2" type="ORF">F5147DRAFT_619790</name>
</gene>
<proteinExistence type="predicted"/>
<organism evidence="2 3">
    <name type="scientific">Suillus discolor</name>
    <dbReference type="NCBI Taxonomy" id="1912936"/>
    <lineage>
        <taxon>Eukaryota</taxon>
        <taxon>Fungi</taxon>
        <taxon>Dikarya</taxon>
        <taxon>Basidiomycota</taxon>
        <taxon>Agaricomycotina</taxon>
        <taxon>Agaricomycetes</taxon>
        <taxon>Agaricomycetidae</taxon>
        <taxon>Boletales</taxon>
        <taxon>Suillineae</taxon>
        <taxon>Suillaceae</taxon>
        <taxon>Suillus</taxon>
    </lineage>
</organism>
<sequence length="169" mass="18570">MNPLSQPFSCATSRFRSSMSHRRICLGKNLHFFLPVKTCLPVSRRNTNERPQRSTPIQKKIPAPPSNTSTSKINSDITEVLSEGYCANLCALNWQSNGHQKEPASVFASYWNGLSKADKEVYKCKAAAQVSATCHILSHSITLTVPFCSSNQPPAESVLPATTWTRSSG</sequence>
<protein>
    <submittedName>
        <fullName evidence="2">Uncharacterized protein</fullName>
    </submittedName>
</protein>
<dbReference type="GeneID" id="64694857"/>
<dbReference type="Proteomes" id="UP000823399">
    <property type="component" value="Unassembled WGS sequence"/>
</dbReference>
<evidence type="ECO:0000256" key="1">
    <source>
        <dbReference type="SAM" id="MobiDB-lite"/>
    </source>
</evidence>
<dbReference type="AlphaFoldDB" id="A0A9P7EWA8"/>
<comment type="caution">
    <text evidence="2">The sequence shown here is derived from an EMBL/GenBank/DDBJ whole genome shotgun (WGS) entry which is preliminary data.</text>
</comment>
<keyword evidence="3" id="KW-1185">Reference proteome</keyword>
<feature type="region of interest" description="Disordered" evidence="1">
    <location>
        <begin position="44"/>
        <end position="72"/>
    </location>
</feature>
<dbReference type="OrthoDB" id="2691420at2759"/>
<dbReference type="RefSeq" id="XP_041286644.1">
    <property type="nucleotide sequence ID" value="XM_041432598.1"/>
</dbReference>
<accession>A0A9P7EWA8</accession>
<name>A0A9P7EWA8_9AGAM</name>